<protein>
    <submittedName>
        <fullName evidence="9">L-arabinose transport system permease protein AraQ</fullName>
    </submittedName>
</protein>
<accession>A0A399DZQ7</accession>
<feature type="domain" description="ABC transmembrane type-1" evidence="8">
    <location>
        <begin position="70"/>
        <end position="259"/>
    </location>
</feature>
<gene>
    <name evidence="9" type="primary">araQ_2</name>
    <name evidence="9" type="ORF">Mcate_01111</name>
</gene>
<dbReference type="PANTHER" id="PTHR43744">
    <property type="entry name" value="ABC TRANSPORTER PERMEASE PROTEIN MG189-RELATED-RELATED"/>
    <property type="match status" value="1"/>
</dbReference>
<feature type="transmembrane region" description="Helical" evidence="7">
    <location>
        <begin position="66"/>
        <end position="86"/>
    </location>
</feature>
<dbReference type="EMBL" id="QWKX01000021">
    <property type="protein sequence ID" value="RIH77854.1"/>
    <property type="molecule type" value="Genomic_DNA"/>
</dbReference>
<keyword evidence="3" id="KW-1003">Cell membrane</keyword>
<keyword evidence="6 7" id="KW-0472">Membrane</keyword>
<sequence length="274" mass="29995">MSSLPRWLARPLFYLLLGVYAWLLVLPLLSLLSASFRTEADLFTPGLLPPQPTLEAYREALAKHPILRYLLNSLVVSLAITLGVLLTSATLGYALARVRFAGQSLLFGFVVGLLLIPDEVTFLPRYLLVQELGWINSYWALIVPFLASPLGIFLMRQFIKSLPQDLFDAARIDGAGHLRTLWYVALPLAAPALGALGALSFLGAWNMYLWPLVVINQNEMKTAQIAIAQVQSVEVSSWNVVAAAAMLVLLPTLLAFLLAQRAFIRGIALGGLKG</sequence>
<dbReference type="Pfam" id="PF00528">
    <property type="entry name" value="BPD_transp_1"/>
    <property type="match status" value="1"/>
</dbReference>
<dbReference type="InterPro" id="IPR035906">
    <property type="entry name" value="MetI-like_sf"/>
</dbReference>
<feature type="transmembrane region" description="Helical" evidence="7">
    <location>
        <begin position="180"/>
        <end position="205"/>
    </location>
</feature>
<dbReference type="PANTHER" id="PTHR43744:SF8">
    <property type="entry name" value="SN-GLYCEROL-3-PHOSPHATE TRANSPORT SYSTEM PERMEASE PROTEIN UGPE"/>
    <property type="match status" value="1"/>
</dbReference>
<dbReference type="AlphaFoldDB" id="A0A399DZQ7"/>
<organism evidence="9 10">
    <name type="scientific">Meiothermus taiwanensis</name>
    <dbReference type="NCBI Taxonomy" id="172827"/>
    <lineage>
        <taxon>Bacteria</taxon>
        <taxon>Thermotogati</taxon>
        <taxon>Deinococcota</taxon>
        <taxon>Deinococci</taxon>
        <taxon>Thermales</taxon>
        <taxon>Thermaceae</taxon>
        <taxon>Meiothermus</taxon>
    </lineage>
</organism>
<evidence type="ECO:0000313" key="10">
    <source>
        <dbReference type="Proteomes" id="UP000266089"/>
    </source>
</evidence>
<dbReference type="GO" id="GO:0055085">
    <property type="term" value="P:transmembrane transport"/>
    <property type="evidence" value="ECO:0007669"/>
    <property type="project" value="InterPro"/>
</dbReference>
<reference evidence="9 10" key="1">
    <citation type="submission" date="2018-08" db="EMBL/GenBank/DDBJ databases">
        <title>Meiothermus cateniformans JCM 15151 genome sequencing project.</title>
        <authorList>
            <person name="Da Costa M.S."/>
            <person name="Albuquerque L."/>
            <person name="Raposo P."/>
            <person name="Froufe H.J.C."/>
            <person name="Barroso C.S."/>
            <person name="Egas C."/>
        </authorList>
    </citation>
    <scope>NUCLEOTIDE SEQUENCE [LARGE SCALE GENOMIC DNA]</scope>
    <source>
        <strain evidence="9 10">JCM 15151</strain>
    </source>
</reference>
<evidence type="ECO:0000256" key="4">
    <source>
        <dbReference type="ARBA" id="ARBA00022692"/>
    </source>
</evidence>
<evidence type="ECO:0000256" key="1">
    <source>
        <dbReference type="ARBA" id="ARBA00004651"/>
    </source>
</evidence>
<evidence type="ECO:0000256" key="6">
    <source>
        <dbReference type="ARBA" id="ARBA00023136"/>
    </source>
</evidence>
<dbReference type="SUPFAM" id="SSF161098">
    <property type="entry name" value="MetI-like"/>
    <property type="match status" value="1"/>
</dbReference>
<feature type="transmembrane region" description="Helical" evidence="7">
    <location>
        <begin position="98"/>
        <end position="117"/>
    </location>
</feature>
<keyword evidence="5 7" id="KW-1133">Transmembrane helix</keyword>
<evidence type="ECO:0000256" key="3">
    <source>
        <dbReference type="ARBA" id="ARBA00022475"/>
    </source>
</evidence>
<dbReference type="GO" id="GO:0005886">
    <property type="term" value="C:plasma membrane"/>
    <property type="evidence" value="ECO:0007669"/>
    <property type="project" value="UniProtKB-SubCell"/>
</dbReference>
<feature type="transmembrane region" description="Helical" evidence="7">
    <location>
        <begin position="12"/>
        <end position="36"/>
    </location>
</feature>
<comment type="similarity">
    <text evidence="7">Belongs to the binding-protein-dependent transport system permease family.</text>
</comment>
<dbReference type="CDD" id="cd06261">
    <property type="entry name" value="TM_PBP2"/>
    <property type="match status" value="1"/>
</dbReference>
<evidence type="ECO:0000256" key="2">
    <source>
        <dbReference type="ARBA" id="ARBA00022448"/>
    </source>
</evidence>
<evidence type="ECO:0000259" key="8">
    <source>
        <dbReference type="PROSITE" id="PS50928"/>
    </source>
</evidence>
<proteinExistence type="inferred from homology"/>
<dbReference type="Gene3D" id="1.10.3720.10">
    <property type="entry name" value="MetI-like"/>
    <property type="match status" value="1"/>
</dbReference>
<evidence type="ECO:0000256" key="5">
    <source>
        <dbReference type="ARBA" id="ARBA00022989"/>
    </source>
</evidence>
<name>A0A399DZQ7_9DEIN</name>
<keyword evidence="4 7" id="KW-0812">Transmembrane</keyword>
<feature type="transmembrane region" description="Helical" evidence="7">
    <location>
        <begin position="240"/>
        <end position="259"/>
    </location>
</feature>
<dbReference type="RefSeq" id="WP_027887703.1">
    <property type="nucleotide sequence ID" value="NZ_JBHSXZ010000047.1"/>
</dbReference>
<dbReference type="InterPro" id="IPR000515">
    <property type="entry name" value="MetI-like"/>
</dbReference>
<evidence type="ECO:0000256" key="7">
    <source>
        <dbReference type="RuleBase" id="RU363032"/>
    </source>
</evidence>
<evidence type="ECO:0000313" key="9">
    <source>
        <dbReference type="EMBL" id="RIH77854.1"/>
    </source>
</evidence>
<keyword evidence="2 7" id="KW-0813">Transport</keyword>
<comment type="subcellular location">
    <subcellularLocation>
        <location evidence="1 7">Cell membrane</location>
        <topology evidence="1 7">Multi-pass membrane protein</topology>
    </subcellularLocation>
</comment>
<dbReference type="Proteomes" id="UP000266089">
    <property type="component" value="Unassembled WGS sequence"/>
</dbReference>
<dbReference type="PROSITE" id="PS50928">
    <property type="entry name" value="ABC_TM1"/>
    <property type="match status" value="1"/>
</dbReference>
<comment type="caution">
    <text evidence="9">The sequence shown here is derived from an EMBL/GenBank/DDBJ whole genome shotgun (WGS) entry which is preliminary data.</text>
</comment>
<feature type="transmembrane region" description="Helical" evidence="7">
    <location>
        <begin position="137"/>
        <end position="159"/>
    </location>
</feature>